<gene>
    <name evidence="1" type="ORF">JD77_03909</name>
</gene>
<keyword evidence="2" id="KW-1185">Reference proteome</keyword>
<reference evidence="1 2" key="1">
    <citation type="submission" date="2019-07" db="EMBL/GenBank/DDBJ databases">
        <title>R&amp;d 2014.</title>
        <authorList>
            <person name="Klenk H.-P."/>
        </authorList>
    </citation>
    <scope>NUCLEOTIDE SEQUENCE [LARGE SCALE GENOMIC DNA]</scope>
    <source>
        <strain evidence="1 2">DSM 43868</strain>
    </source>
</reference>
<evidence type="ECO:0000313" key="1">
    <source>
        <dbReference type="EMBL" id="TWH68908.1"/>
    </source>
</evidence>
<dbReference type="AlphaFoldDB" id="A0A562IDL9"/>
<evidence type="ECO:0000313" key="2">
    <source>
        <dbReference type="Proteomes" id="UP000319825"/>
    </source>
</evidence>
<proteinExistence type="predicted"/>
<dbReference type="EMBL" id="VLKE01000001">
    <property type="protein sequence ID" value="TWH68908.1"/>
    <property type="molecule type" value="Genomic_DNA"/>
</dbReference>
<dbReference type="Proteomes" id="UP000319825">
    <property type="component" value="Unassembled WGS sequence"/>
</dbReference>
<comment type="caution">
    <text evidence="1">The sequence shown here is derived from an EMBL/GenBank/DDBJ whole genome shotgun (WGS) entry which is preliminary data.</text>
</comment>
<sequence length="80" mass="8330">MVAVRWVWTTARTSTPGVVSASANLIASSSRGRSARLTGVANHSARSARPASVISYGRCAASLSGRGRTSPSRSSRDRVV</sequence>
<organism evidence="1 2">
    <name type="scientific">Micromonospora olivasterospora</name>
    <dbReference type="NCBI Taxonomy" id="1880"/>
    <lineage>
        <taxon>Bacteria</taxon>
        <taxon>Bacillati</taxon>
        <taxon>Actinomycetota</taxon>
        <taxon>Actinomycetes</taxon>
        <taxon>Micromonosporales</taxon>
        <taxon>Micromonosporaceae</taxon>
        <taxon>Micromonospora</taxon>
    </lineage>
</organism>
<name>A0A562IDL9_MICOL</name>
<protein>
    <submittedName>
        <fullName evidence="1">Uncharacterized protein</fullName>
    </submittedName>
</protein>
<accession>A0A562IDL9</accession>